<evidence type="ECO:0000313" key="1">
    <source>
        <dbReference type="EMBL" id="KIZ06711.1"/>
    </source>
</evidence>
<dbReference type="AlphaFoldDB" id="A0A0D2NQX3"/>
<reference evidence="1 2" key="1">
    <citation type="journal article" date="2013" name="BMC Genomics">
        <title>Reconstruction of the lipid metabolism for the microalga Monoraphidium neglectum from its genome sequence reveals characteristics suitable for biofuel production.</title>
        <authorList>
            <person name="Bogen C."/>
            <person name="Al-Dilaimi A."/>
            <person name="Albersmeier A."/>
            <person name="Wichmann J."/>
            <person name="Grundmann M."/>
            <person name="Rupp O."/>
            <person name="Lauersen K.J."/>
            <person name="Blifernez-Klassen O."/>
            <person name="Kalinowski J."/>
            <person name="Goesmann A."/>
            <person name="Mussgnug J.H."/>
            <person name="Kruse O."/>
        </authorList>
    </citation>
    <scope>NUCLEOTIDE SEQUENCE [LARGE SCALE GENOMIC DNA]</scope>
    <source>
        <strain evidence="1 2">SAG 48.87</strain>
    </source>
</reference>
<dbReference type="GeneID" id="25729725"/>
<gene>
    <name evidence="1" type="ORF">MNEG_1237</name>
</gene>
<keyword evidence="2" id="KW-1185">Reference proteome</keyword>
<organism evidence="1 2">
    <name type="scientific">Monoraphidium neglectum</name>
    <dbReference type="NCBI Taxonomy" id="145388"/>
    <lineage>
        <taxon>Eukaryota</taxon>
        <taxon>Viridiplantae</taxon>
        <taxon>Chlorophyta</taxon>
        <taxon>core chlorophytes</taxon>
        <taxon>Chlorophyceae</taxon>
        <taxon>CS clade</taxon>
        <taxon>Sphaeropleales</taxon>
        <taxon>Selenastraceae</taxon>
        <taxon>Monoraphidium</taxon>
    </lineage>
</organism>
<name>A0A0D2NQX3_9CHLO</name>
<dbReference type="EMBL" id="KK100339">
    <property type="protein sequence ID" value="KIZ06711.1"/>
    <property type="molecule type" value="Genomic_DNA"/>
</dbReference>
<dbReference type="KEGG" id="mng:MNEG_1237"/>
<dbReference type="Proteomes" id="UP000054498">
    <property type="component" value="Unassembled WGS sequence"/>
</dbReference>
<sequence length="121" mass="13123">MEPSETRPLSATAGCGAEAIEGSMDGCMLQDTIKTGEVQEYTFVVPPRTASKPFSILLTAKAIGGRVDMVAIGPGSVFQEHMMFRLVGGIEGHTAMTETYIRIHGQQLKAGTWRIRVSRRP</sequence>
<accession>A0A0D2NQX3</accession>
<protein>
    <submittedName>
        <fullName evidence="1">Uncharacterized protein</fullName>
    </submittedName>
</protein>
<dbReference type="RefSeq" id="XP_013905730.1">
    <property type="nucleotide sequence ID" value="XM_014050276.1"/>
</dbReference>
<proteinExistence type="predicted"/>
<evidence type="ECO:0000313" key="2">
    <source>
        <dbReference type="Proteomes" id="UP000054498"/>
    </source>
</evidence>